<sequence>MNAAAVPVVAGVDGSERGSAAVLAAADAAVRRGRPLRVVHALVYVPAGVTMSPSIAPPAYPAYLAQAEYLVAHAAGLARRRAPGLSVTSAVVPGGAAAVLVDESRRADLLVIGDHGVSAAAELVIGSVAAQTAAHSACPVLIVRGAPHPEGAVVVGVDGSAGSQGALVFAAEEASRRDADLVAVHTWNDGDGTELNAELPMTYETWSGDEEQKRVLAEALAGLAQKFPDLRVRSLVRRGFARRVLTEHSRTAQLLVVGSRGHGGFTGLLLGSVGRHLAHHADCPVAIVRTQPPPHSVS</sequence>
<dbReference type="Proteomes" id="UP000219612">
    <property type="component" value="Unassembled WGS sequence"/>
</dbReference>
<name>A0A285JJ46_9ACTN</name>
<dbReference type="OrthoDB" id="3174546at2"/>
<reference evidence="3 4" key="1">
    <citation type="submission" date="2017-09" db="EMBL/GenBank/DDBJ databases">
        <authorList>
            <person name="Ehlers B."/>
            <person name="Leendertz F.H."/>
        </authorList>
    </citation>
    <scope>NUCLEOTIDE SEQUENCE [LARGE SCALE GENOMIC DNA]</scope>
    <source>
        <strain evidence="3 4">CGMCC 4.6857</strain>
    </source>
</reference>
<evidence type="ECO:0000256" key="1">
    <source>
        <dbReference type="ARBA" id="ARBA00008791"/>
    </source>
</evidence>
<dbReference type="RefSeq" id="WP_097325575.1">
    <property type="nucleotide sequence ID" value="NZ_OBDY01000020.1"/>
</dbReference>
<dbReference type="Pfam" id="PF00582">
    <property type="entry name" value="Usp"/>
    <property type="match status" value="2"/>
</dbReference>
<dbReference type="InterPro" id="IPR014729">
    <property type="entry name" value="Rossmann-like_a/b/a_fold"/>
</dbReference>
<feature type="domain" description="UspA" evidence="2">
    <location>
        <begin position="8"/>
        <end position="144"/>
    </location>
</feature>
<dbReference type="PANTHER" id="PTHR46553">
    <property type="entry name" value="ADENINE NUCLEOTIDE ALPHA HYDROLASES-LIKE SUPERFAMILY PROTEIN"/>
    <property type="match status" value="1"/>
</dbReference>
<gene>
    <name evidence="3" type="ORF">SAMN05421748_12045</name>
</gene>
<dbReference type="PANTHER" id="PTHR46553:SF3">
    <property type="entry name" value="ADENINE NUCLEOTIDE ALPHA HYDROLASES-LIKE SUPERFAMILY PROTEIN"/>
    <property type="match status" value="1"/>
</dbReference>
<protein>
    <submittedName>
        <fullName evidence="3">Nucleotide-binding universal stress protein, UspA family</fullName>
    </submittedName>
</protein>
<proteinExistence type="inferred from homology"/>
<organism evidence="3 4">
    <name type="scientific">Paractinoplanes atraurantiacus</name>
    <dbReference type="NCBI Taxonomy" id="1036182"/>
    <lineage>
        <taxon>Bacteria</taxon>
        <taxon>Bacillati</taxon>
        <taxon>Actinomycetota</taxon>
        <taxon>Actinomycetes</taxon>
        <taxon>Micromonosporales</taxon>
        <taxon>Micromonosporaceae</taxon>
        <taxon>Paractinoplanes</taxon>
    </lineage>
</organism>
<dbReference type="PRINTS" id="PR01438">
    <property type="entry name" value="UNVRSLSTRESS"/>
</dbReference>
<evidence type="ECO:0000313" key="4">
    <source>
        <dbReference type="Proteomes" id="UP000219612"/>
    </source>
</evidence>
<evidence type="ECO:0000313" key="3">
    <source>
        <dbReference type="EMBL" id="SNY59121.1"/>
    </source>
</evidence>
<dbReference type="Gene3D" id="3.40.50.620">
    <property type="entry name" value="HUPs"/>
    <property type="match status" value="2"/>
</dbReference>
<dbReference type="AlphaFoldDB" id="A0A285JJ46"/>
<accession>A0A285JJ46</accession>
<dbReference type="EMBL" id="OBDY01000020">
    <property type="protein sequence ID" value="SNY59121.1"/>
    <property type="molecule type" value="Genomic_DNA"/>
</dbReference>
<feature type="domain" description="UspA" evidence="2">
    <location>
        <begin position="153"/>
        <end position="289"/>
    </location>
</feature>
<comment type="similarity">
    <text evidence="1">Belongs to the universal stress protein A family.</text>
</comment>
<dbReference type="InterPro" id="IPR006016">
    <property type="entry name" value="UspA"/>
</dbReference>
<dbReference type="SUPFAM" id="SSF52402">
    <property type="entry name" value="Adenine nucleotide alpha hydrolases-like"/>
    <property type="match status" value="2"/>
</dbReference>
<keyword evidence="4" id="KW-1185">Reference proteome</keyword>
<evidence type="ECO:0000259" key="2">
    <source>
        <dbReference type="Pfam" id="PF00582"/>
    </source>
</evidence>
<dbReference type="InterPro" id="IPR006015">
    <property type="entry name" value="Universal_stress_UspA"/>
</dbReference>